<dbReference type="Pfam" id="PF00069">
    <property type="entry name" value="Pkinase"/>
    <property type="match status" value="1"/>
</dbReference>
<comment type="subcellular location">
    <subcellularLocation>
        <location evidence="1">Cell membrane</location>
        <topology evidence="1">Single-pass membrane protein</topology>
    </subcellularLocation>
</comment>
<keyword evidence="2" id="KW-1003">Cell membrane</keyword>
<evidence type="ECO:0000256" key="4">
    <source>
        <dbReference type="ARBA" id="ARBA00022729"/>
    </source>
</evidence>
<evidence type="ECO:0000256" key="3">
    <source>
        <dbReference type="ARBA" id="ARBA00022692"/>
    </source>
</evidence>
<dbReference type="GO" id="GO:0005524">
    <property type="term" value="F:ATP binding"/>
    <property type="evidence" value="ECO:0007669"/>
    <property type="project" value="InterPro"/>
</dbReference>
<keyword evidence="6" id="KW-0472">Membrane</keyword>
<comment type="caution">
    <text evidence="9">The sequence shown here is derived from an EMBL/GenBank/DDBJ whole genome shotgun (WGS) entry which is preliminary data.</text>
</comment>
<proteinExistence type="predicted"/>
<evidence type="ECO:0000313" key="10">
    <source>
        <dbReference type="Proteomes" id="UP000467840"/>
    </source>
</evidence>
<accession>A0A6A6K9U8</accession>
<evidence type="ECO:0000259" key="8">
    <source>
        <dbReference type="PROSITE" id="PS50011"/>
    </source>
</evidence>
<organism evidence="9 10">
    <name type="scientific">Hevea brasiliensis</name>
    <name type="common">Para rubber tree</name>
    <name type="synonym">Siphonia brasiliensis</name>
    <dbReference type="NCBI Taxonomy" id="3981"/>
    <lineage>
        <taxon>Eukaryota</taxon>
        <taxon>Viridiplantae</taxon>
        <taxon>Streptophyta</taxon>
        <taxon>Embryophyta</taxon>
        <taxon>Tracheophyta</taxon>
        <taxon>Spermatophyta</taxon>
        <taxon>Magnoliopsida</taxon>
        <taxon>eudicotyledons</taxon>
        <taxon>Gunneridae</taxon>
        <taxon>Pentapetalae</taxon>
        <taxon>rosids</taxon>
        <taxon>fabids</taxon>
        <taxon>Malpighiales</taxon>
        <taxon>Euphorbiaceae</taxon>
        <taxon>Crotonoideae</taxon>
        <taxon>Micrandreae</taxon>
        <taxon>Hevea</taxon>
    </lineage>
</organism>
<dbReference type="EMBL" id="JAAGAX010000018">
    <property type="protein sequence ID" value="KAF2284896.1"/>
    <property type="molecule type" value="Genomic_DNA"/>
</dbReference>
<dbReference type="PANTHER" id="PTHR46204:SF2">
    <property type="entry name" value="CHITIN ELICITOR RECEPTOR KINASE 1"/>
    <property type="match status" value="1"/>
</dbReference>
<evidence type="ECO:0000256" key="6">
    <source>
        <dbReference type="ARBA" id="ARBA00023136"/>
    </source>
</evidence>
<protein>
    <recommendedName>
        <fullName evidence="8">Protein kinase domain-containing protein</fullName>
    </recommendedName>
</protein>
<dbReference type="GO" id="GO:0045087">
    <property type="term" value="P:innate immune response"/>
    <property type="evidence" value="ECO:0007669"/>
    <property type="project" value="InterPro"/>
</dbReference>
<keyword evidence="3" id="KW-0812">Transmembrane</keyword>
<keyword evidence="7" id="KW-1015">Disulfide bond</keyword>
<evidence type="ECO:0000256" key="7">
    <source>
        <dbReference type="ARBA" id="ARBA00023157"/>
    </source>
</evidence>
<keyword evidence="4" id="KW-0732">Signal</keyword>
<dbReference type="GO" id="GO:0005886">
    <property type="term" value="C:plasma membrane"/>
    <property type="evidence" value="ECO:0007669"/>
    <property type="project" value="UniProtKB-SubCell"/>
</dbReference>
<reference evidence="9 10" key="1">
    <citation type="journal article" date="2020" name="Mol. Plant">
        <title>The Chromosome-Based Rubber Tree Genome Provides New Insights into Spurge Genome Evolution and Rubber Biosynthesis.</title>
        <authorList>
            <person name="Liu J."/>
            <person name="Shi C."/>
            <person name="Shi C.C."/>
            <person name="Li W."/>
            <person name="Zhang Q.J."/>
            <person name="Zhang Y."/>
            <person name="Li K."/>
            <person name="Lu H.F."/>
            <person name="Shi C."/>
            <person name="Zhu S.T."/>
            <person name="Xiao Z.Y."/>
            <person name="Nan H."/>
            <person name="Yue Y."/>
            <person name="Zhu X.G."/>
            <person name="Wu Y."/>
            <person name="Hong X.N."/>
            <person name="Fan G.Y."/>
            <person name="Tong Y."/>
            <person name="Zhang D."/>
            <person name="Mao C.L."/>
            <person name="Liu Y.L."/>
            <person name="Hao S.J."/>
            <person name="Liu W.Q."/>
            <person name="Lv M.Q."/>
            <person name="Zhang H.B."/>
            <person name="Liu Y."/>
            <person name="Hu-Tang G.R."/>
            <person name="Wang J.P."/>
            <person name="Wang J.H."/>
            <person name="Sun Y.H."/>
            <person name="Ni S.B."/>
            <person name="Chen W.B."/>
            <person name="Zhang X.C."/>
            <person name="Jiao Y.N."/>
            <person name="Eichler E.E."/>
            <person name="Li G.H."/>
            <person name="Liu X."/>
            <person name="Gao L.Z."/>
        </authorList>
    </citation>
    <scope>NUCLEOTIDE SEQUENCE [LARGE SCALE GENOMIC DNA]</scope>
    <source>
        <strain evidence="10">cv. GT1</strain>
        <tissue evidence="9">Leaf</tissue>
    </source>
</reference>
<dbReference type="InterPro" id="IPR011009">
    <property type="entry name" value="Kinase-like_dom_sf"/>
</dbReference>
<evidence type="ECO:0000256" key="2">
    <source>
        <dbReference type="ARBA" id="ARBA00022475"/>
    </source>
</evidence>
<dbReference type="InterPro" id="IPR000719">
    <property type="entry name" value="Prot_kinase_dom"/>
</dbReference>
<dbReference type="AlphaFoldDB" id="A0A6A6K9U8"/>
<dbReference type="SMART" id="SM00220">
    <property type="entry name" value="S_TKc"/>
    <property type="match status" value="1"/>
</dbReference>
<evidence type="ECO:0000256" key="5">
    <source>
        <dbReference type="ARBA" id="ARBA00022989"/>
    </source>
</evidence>
<dbReference type="GO" id="GO:0019199">
    <property type="term" value="F:transmembrane receptor protein kinase activity"/>
    <property type="evidence" value="ECO:0007669"/>
    <property type="project" value="InterPro"/>
</dbReference>
<keyword evidence="10" id="KW-1185">Reference proteome</keyword>
<gene>
    <name evidence="9" type="ORF">GH714_032113</name>
</gene>
<keyword evidence="5" id="KW-1133">Transmembrane helix</keyword>
<dbReference type="Proteomes" id="UP000467840">
    <property type="component" value="Chromosome 12"/>
</dbReference>
<dbReference type="Gene3D" id="1.10.510.10">
    <property type="entry name" value="Transferase(Phosphotransferase) domain 1"/>
    <property type="match status" value="2"/>
</dbReference>
<dbReference type="PROSITE" id="PS50011">
    <property type="entry name" value="PROTEIN_KINASE_DOM"/>
    <property type="match status" value="1"/>
</dbReference>
<evidence type="ECO:0000256" key="1">
    <source>
        <dbReference type="ARBA" id="ARBA00004162"/>
    </source>
</evidence>
<evidence type="ECO:0000313" key="9">
    <source>
        <dbReference type="EMBL" id="KAF2284896.1"/>
    </source>
</evidence>
<dbReference type="InterPro" id="IPR044812">
    <property type="entry name" value="CERK1/LYK3-like"/>
</dbReference>
<dbReference type="SUPFAM" id="SSF56112">
    <property type="entry name" value="Protein kinase-like (PK-like)"/>
    <property type="match status" value="1"/>
</dbReference>
<feature type="domain" description="Protein kinase" evidence="8">
    <location>
        <begin position="1"/>
        <end position="154"/>
    </location>
</feature>
<dbReference type="PANTHER" id="PTHR46204">
    <property type="entry name" value="CHITIN ELICITOR RECEPTOR KINASE 1-RELATED"/>
    <property type="match status" value="1"/>
</dbReference>
<sequence>MENRWSSHMKNLPRLLITSVWLIRLAKVRLIGYCVEGSLFLVYEYIENGNLNQHLHGSGRDPLSWSLVQVADFGLTKLTVGGSSLPTRIVGTFAYMPPEYVIYGDVSPKLDVYAFGVVLYELISAKDAIVKINGSVVKHRALCFGEFLPSFITS</sequence>
<name>A0A6A6K9U8_HEVBR</name>